<comment type="similarity">
    <text evidence="5">Belongs to the SFH family.</text>
</comment>
<keyword evidence="3" id="KW-0653">Protein transport</keyword>
<dbReference type="Gene3D" id="3.40.525.10">
    <property type="entry name" value="CRAL-TRIO lipid binding domain"/>
    <property type="match status" value="1"/>
</dbReference>
<evidence type="ECO:0000256" key="2">
    <source>
        <dbReference type="ARBA" id="ARBA00004395"/>
    </source>
</evidence>
<gene>
    <name evidence="7" type="ORF">LVIROSA_LOCUS13008</name>
</gene>
<proteinExistence type="inferred from homology"/>
<reference evidence="7 8" key="1">
    <citation type="submission" date="2022-01" db="EMBL/GenBank/DDBJ databases">
        <authorList>
            <person name="Xiong W."/>
            <person name="Schranz E."/>
        </authorList>
    </citation>
    <scope>NUCLEOTIDE SEQUENCE [LARGE SCALE GENOMIC DNA]</scope>
</reference>
<dbReference type="CDD" id="cd00170">
    <property type="entry name" value="SEC14"/>
    <property type="match status" value="1"/>
</dbReference>
<dbReference type="PROSITE" id="PS50191">
    <property type="entry name" value="CRAL_TRIO"/>
    <property type="match status" value="1"/>
</dbReference>
<dbReference type="SMART" id="SM00516">
    <property type="entry name" value="SEC14"/>
    <property type="match status" value="1"/>
</dbReference>
<comment type="caution">
    <text evidence="7">The sequence shown here is derived from an EMBL/GenBank/DDBJ whole genome shotgun (WGS) entry which is preliminary data.</text>
</comment>
<dbReference type="SUPFAM" id="SSF46938">
    <property type="entry name" value="CRAL/TRIO N-terminal domain"/>
    <property type="match status" value="1"/>
</dbReference>
<feature type="domain" description="CRAL-TRIO" evidence="6">
    <location>
        <begin position="81"/>
        <end position="255"/>
    </location>
</feature>
<sequence>MYVVVEDVHDAEEIKVFDALRQALISEELLPLNHDEYHMMLRFLKAGKFDIRKPSKCGLICSNGGRNLVQIPSWRILNLKRRKMFLNTILKGIMGLIKMEDLFVSRELVKLMLQSFLQATTLERYIKYHVMEFERTTHKFPACSIAAKKHIDQSTTILDVQGIGLKNMSKAARELIQSLQSIDGSNYPETLSRMYIINAGSGFRLLWNTLKSFLDPKTTAKIHVIMGHKYQSKLLEIIDASELPDFLGGSCSCEDKGGCMRSDKGPWQDPDIMKMGSNGEHKCSKYAVVEAKIISEDQSTHIKPSQLPPVHEEDCIRNGRVSKDCKPE</sequence>
<keyword evidence="3" id="KW-0813">Transport</keyword>
<dbReference type="InterPro" id="IPR001251">
    <property type="entry name" value="CRAL-TRIO_dom"/>
</dbReference>
<comment type="subcellular location">
    <subcellularLocation>
        <location evidence="1">Cell membrane</location>
        <topology evidence="1">Peripheral membrane protein</topology>
    </subcellularLocation>
    <subcellularLocation>
        <location evidence="2">Golgi apparatus membrane</location>
        <topology evidence="2">Peripheral membrane protein</topology>
    </subcellularLocation>
</comment>
<dbReference type="InterPro" id="IPR036273">
    <property type="entry name" value="CRAL/TRIO_N_dom_sf"/>
</dbReference>
<protein>
    <recommendedName>
        <fullName evidence="6">CRAL-TRIO domain-containing protein</fullName>
    </recommendedName>
</protein>
<evidence type="ECO:0000313" key="8">
    <source>
        <dbReference type="Proteomes" id="UP001157418"/>
    </source>
</evidence>
<evidence type="ECO:0000259" key="6">
    <source>
        <dbReference type="PROSITE" id="PS50191"/>
    </source>
</evidence>
<dbReference type="InterPro" id="IPR036865">
    <property type="entry name" value="CRAL-TRIO_dom_sf"/>
</dbReference>
<organism evidence="7 8">
    <name type="scientific">Lactuca virosa</name>
    <dbReference type="NCBI Taxonomy" id="75947"/>
    <lineage>
        <taxon>Eukaryota</taxon>
        <taxon>Viridiplantae</taxon>
        <taxon>Streptophyta</taxon>
        <taxon>Embryophyta</taxon>
        <taxon>Tracheophyta</taxon>
        <taxon>Spermatophyta</taxon>
        <taxon>Magnoliopsida</taxon>
        <taxon>eudicotyledons</taxon>
        <taxon>Gunneridae</taxon>
        <taxon>Pentapetalae</taxon>
        <taxon>asterids</taxon>
        <taxon>campanulids</taxon>
        <taxon>Asterales</taxon>
        <taxon>Asteraceae</taxon>
        <taxon>Cichorioideae</taxon>
        <taxon>Cichorieae</taxon>
        <taxon>Lactucinae</taxon>
        <taxon>Lactuca</taxon>
    </lineage>
</organism>
<evidence type="ECO:0000313" key="7">
    <source>
        <dbReference type="EMBL" id="CAH1425891.1"/>
    </source>
</evidence>
<evidence type="ECO:0000256" key="1">
    <source>
        <dbReference type="ARBA" id="ARBA00004202"/>
    </source>
</evidence>
<name>A0AAU9MK75_9ASTR</name>
<dbReference type="PANTHER" id="PTHR45657:SF29">
    <property type="entry name" value="PHOSPHATIDYLINOSITOL_PHOSPHATIDYLCHOLINE TRANSFER PROTEIN SFH12"/>
    <property type="match status" value="1"/>
</dbReference>
<dbReference type="GO" id="GO:0005886">
    <property type="term" value="C:plasma membrane"/>
    <property type="evidence" value="ECO:0007669"/>
    <property type="project" value="UniProtKB-SubCell"/>
</dbReference>
<dbReference type="PANTHER" id="PTHR45657">
    <property type="entry name" value="CRAL-TRIO DOMAIN-CONTAINING PROTEIN YKL091C-RELATED"/>
    <property type="match status" value="1"/>
</dbReference>
<keyword evidence="8" id="KW-1185">Reference proteome</keyword>
<dbReference type="Pfam" id="PF00650">
    <property type="entry name" value="CRAL_TRIO"/>
    <property type="match status" value="1"/>
</dbReference>
<evidence type="ECO:0000256" key="3">
    <source>
        <dbReference type="ARBA" id="ARBA00022927"/>
    </source>
</evidence>
<dbReference type="GO" id="GO:0000139">
    <property type="term" value="C:Golgi membrane"/>
    <property type="evidence" value="ECO:0007669"/>
    <property type="project" value="UniProtKB-SubCell"/>
</dbReference>
<dbReference type="InterPro" id="IPR051026">
    <property type="entry name" value="PI/PC_transfer"/>
</dbReference>
<dbReference type="SUPFAM" id="SSF52087">
    <property type="entry name" value="CRAL/TRIO domain"/>
    <property type="match status" value="1"/>
</dbReference>
<accession>A0AAU9MK75</accession>
<evidence type="ECO:0000256" key="5">
    <source>
        <dbReference type="ARBA" id="ARBA00038020"/>
    </source>
</evidence>
<dbReference type="GO" id="GO:0015031">
    <property type="term" value="P:protein transport"/>
    <property type="evidence" value="ECO:0007669"/>
    <property type="project" value="UniProtKB-KW"/>
</dbReference>
<dbReference type="Proteomes" id="UP001157418">
    <property type="component" value="Unassembled WGS sequence"/>
</dbReference>
<evidence type="ECO:0000256" key="4">
    <source>
        <dbReference type="ARBA" id="ARBA00023034"/>
    </source>
</evidence>
<dbReference type="EMBL" id="CAKMRJ010002223">
    <property type="protein sequence ID" value="CAH1425891.1"/>
    <property type="molecule type" value="Genomic_DNA"/>
</dbReference>
<keyword evidence="4" id="KW-0333">Golgi apparatus</keyword>
<dbReference type="AlphaFoldDB" id="A0AAU9MK75"/>